<dbReference type="RefSeq" id="XP_005648047.1">
    <property type="nucleotide sequence ID" value="XM_005647990.1"/>
</dbReference>
<dbReference type="EMBL" id="AGSI01000007">
    <property type="protein sequence ID" value="EIE23503.1"/>
    <property type="molecule type" value="Genomic_DNA"/>
</dbReference>
<dbReference type="KEGG" id="csl:COCSUDRAFT_41730"/>
<keyword evidence="1" id="KW-0464">Manganese</keyword>
<proteinExistence type="inferred from homology"/>
<organism evidence="5 6">
    <name type="scientific">Coccomyxa subellipsoidea (strain C-169)</name>
    <name type="common">Green microalga</name>
    <dbReference type="NCBI Taxonomy" id="574566"/>
    <lineage>
        <taxon>Eukaryota</taxon>
        <taxon>Viridiplantae</taxon>
        <taxon>Chlorophyta</taxon>
        <taxon>core chlorophytes</taxon>
        <taxon>Trebouxiophyceae</taxon>
        <taxon>Trebouxiophyceae incertae sedis</taxon>
        <taxon>Coccomyxaceae</taxon>
        <taxon>Coccomyxa</taxon>
        <taxon>Coccomyxa subellipsoidea</taxon>
    </lineage>
</organism>
<keyword evidence="1" id="KW-0904">Protein phosphatase</keyword>
<evidence type="ECO:0000256" key="2">
    <source>
        <dbReference type="SAM" id="MobiDB-lite"/>
    </source>
</evidence>
<dbReference type="PANTHER" id="PTHR12320:SF1">
    <property type="entry name" value="PROTEIN PHOSPHATASE PTC7 HOMOLOG"/>
    <property type="match status" value="1"/>
</dbReference>
<evidence type="ECO:0000313" key="6">
    <source>
        <dbReference type="Proteomes" id="UP000007264"/>
    </source>
</evidence>
<keyword evidence="3" id="KW-0732">Signal</keyword>
<comment type="catalytic activity">
    <reaction evidence="1">
        <text>O-phospho-L-seryl-[protein] + H2O = L-seryl-[protein] + phosphate</text>
        <dbReference type="Rhea" id="RHEA:20629"/>
        <dbReference type="Rhea" id="RHEA-COMP:9863"/>
        <dbReference type="Rhea" id="RHEA-COMP:11604"/>
        <dbReference type="ChEBI" id="CHEBI:15377"/>
        <dbReference type="ChEBI" id="CHEBI:29999"/>
        <dbReference type="ChEBI" id="CHEBI:43474"/>
        <dbReference type="ChEBI" id="CHEBI:83421"/>
        <dbReference type="EC" id="3.1.3.16"/>
    </reaction>
</comment>
<accession>I0YYN4</accession>
<feature type="signal peptide" evidence="3">
    <location>
        <begin position="1"/>
        <end position="20"/>
    </location>
</feature>
<dbReference type="InterPro" id="IPR039123">
    <property type="entry name" value="PPTC7"/>
</dbReference>
<feature type="compositionally biased region" description="Polar residues" evidence="2">
    <location>
        <begin position="140"/>
        <end position="150"/>
    </location>
</feature>
<reference evidence="5 6" key="1">
    <citation type="journal article" date="2012" name="Genome Biol.">
        <title>The genome of the polar eukaryotic microalga coccomyxa subellipsoidea reveals traits of cold adaptation.</title>
        <authorList>
            <person name="Blanc G."/>
            <person name="Agarkova I."/>
            <person name="Grimwood J."/>
            <person name="Kuo A."/>
            <person name="Brueggeman A."/>
            <person name="Dunigan D."/>
            <person name="Gurnon J."/>
            <person name="Ladunga I."/>
            <person name="Lindquist E."/>
            <person name="Lucas S."/>
            <person name="Pangilinan J."/>
            <person name="Proschold T."/>
            <person name="Salamov A."/>
            <person name="Schmutz J."/>
            <person name="Weeks D."/>
            <person name="Yamada T."/>
            <person name="Claverie J.M."/>
            <person name="Grigoriev I."/>
            <person name="Van Etten J."/>
            <person name="Lomsadze A."/>
            <person name="Borodovsky M."/>
        </authorList>
    </citation>
    <scope>NUCLEOTIDE SEQUENCE [LARGE SCALE GENOMIC DNA]</scope>
    <source>
        <strain evidence="5 6">C-169</strain>
    </source>
</reference>
<comment type="catalytic activity">
    <reaction evidence="1">
        <text>O-phospho-L-threonyl-[protein] + H2O = L-threonyl-[protein] + phosphate</text>
        <dbReference type="Rhea" id="RHEA:47004"/>
        <dbReference type="Rhea" id="RHEA-COMP:11060"/>
        <dbReference type="Rhea" id="RHEA-COMP:11605"/>
        <dbReference type="ChEBI" id="CHEBI:15377"/>
        <dbReference type="ChEBI" id="CHEBI:30013"/>
        <dbReference type="ChEBI" id="CHEBI:43474"/>
        <dbReference type="ChEBI" id="CHEBI:61977"/>
        <dbReference type="EC" id="3.1.3.16"/>
    </reaction>
</comment>
<evidence type="ECO:0000259" key="4">
    <source>
        <dbReference type="PROSITE" id="PS51746"/>
    </source>
</evidence>
<comment type="caution">
    <text evidence="5">The sequence shown here is derived from an EMBL/GenBank/DDBJ whole genome shotgun (WGS) entry which is preliminary data.</text>
</comment>
<dbReference type="SMART" id="SM00332">
    <property type="entry name" value="PP2Cc"/>
    <property type="match status" value="1"/>
</dbReference>
<sequence length="530" mass="57013">MGILLGAAVLLLATWQRLTARSARTEKERPTTDEDVQRDVDAVSLGEALDAEAALQQRSIADQLQVRIDQAQARILKAPTELRARIVKEEVQNLRALRQMASELYSYNAMSLEAEEMRAQLAGLKLRQTPDTPAAAESTDAPSKTASIDDSTLEQRRESGAAASSSDSFEDSAGAEGALASPHTVVTDERQREGEEVAELASRMWNGAAEEEPHMMNGKSMNGHYAERPEMEIVETVVGAEEASITQLELLAGGINLPHPAKASTGGEDAFFTSTAFCGAVGVADGVSGWAKDGVNAALYSRKLMRHAQEGVEMGLGSEQGAMGVLKHANTHTNDTDGSTTAVVAVMHPPNVCEIASVGDSGFRLIRQGDCIFASEAQQHSFNCPFQLASQVRWPEADSPDDADVYEVGLLPGDILVLGSDGLFDNMWDSQLESIVREHIKAQPHRTSFTAEALARTLAQAARKNALDDRYRSPFIVEAAAAGVLPIWKRWQPRGGKLDDCTVVVVFAQPVQARDDKRSQAPPFPVSAAA</sequence>
<keyword evidence="6" id="KW-1185">Reference proteome</keyword>
<evidence type="ECO:0000313" key="5">
    <source>
        <dbReference type="EMBL" id="EIE23503.1"/>
    </source>
</evidence>
<dbReference type="Pfam" id="PF07228">
    <property type="entry name" value="SpoIIE"/>
    <property type="match status" value="1"/>
</dbReference>
<feature type="region of interest" description="Disordered" evidence="2">
    <location>
        <begin position="129"/>
        <end position="196"/>
    </location>
</feature>
<evidence type="ECO:0000256" key="3">
    <source>
        <dbReference type="SAM" id="SignalP"/>
    </source>
</evidence>
<keyword evidence="1" id="KW-0378">Hydrolase</keyword>
<feature type="chain" id="PRO_5003637365" description="Protein phosphatase" evidence="3">
    <location>
        <begin position="21"/>
        <end position="530"/>
    </location>
</feature>
<dbReference type="AlphaFoldDB" id="I0YYN4"/>
<comment type="similarity">
    <text evidence="1">Belongs to the PP2C family.</text>
</comment>
<evidence type="ECO:0000256" key="1">
    <source>
        <dbReference type="RuleBase" id="RU366020"/>
    </source>
</evidence>
<keyword evidence="1" id="KW-0460">Magnesium</keyword>
<gene>
    <name evidence="5" type="ORF">COCSUDRAFT_41730</name>
</gene>
<dbReference type="SMART" id="SM00331">
    <property type="entry name" value="PP2C_SIG"/>
    <property type="match status" value="1"/>
</dbReference>
<dbReference type="SUPFAM" id="SSF81606">
    <property type="entry name" value="PP2C-like"/>
    <property type="match status" value="1"/>
</dbReference>
<keyword evidence="1" id="KW-0479">Metal-binding</keyword>
<dbReference type="OrthoDB" id="515767at2759"/>
<dbReference type="GO" id="GO:0046872">
    <property type="term" value="F:metal ion binding"/>
    <property type="evidence" value="ECO:0007669"/>
    <property type="project" value="UniProtKB-UniRule"/>
</dbReference>
<comment type="cofactor">
    <cofactor evidence="1">
        <name>Mg(2+)</name>
        <dbReference type="ChEBI" id="CHEBI:18420"/>
    </cofactor>
</comment>
<name>I0YYN4_COCSC</name>
<feature type="compositionally biased region" description="Low complexity" evidence="2">
    <location>
        <begin position="160"/>
        <end position="176"/>
    </location>
</feature>
<comment type="cofactor">
    <cofactor evidence="1">
        <name>Mn(2+)</name>
        <dbReference type="ChEBI" id="CHEBI:29035"/>
    </cofactor>
</comment>
<dbReference type="PROSITE" id="PS51746">
    <property type="entry name" value="PPM_2"/>
    <property type="match status" value="1"/>
</dbReference>
<dbReference type="InterPro" id="IPR036457">
    <property type="entry name" value="PPM-type-like_dom_sf"/>
</dbReference>
<protein>
    <recommendedName>
        <fullName evidence="1">Protein phosphatase</fullName>
        <ecNumber evidence="1">3.1.3.16</ecNumber>
    </recommendedName>
</protein>
<dbReference type="EC" id="3.1.3.16" evidence="1"/>
<feature type="domain" description="PPM-type phosphatase" evidence="4">
    <location>
        <begin position="254"/>
        <end position="508"/>
    </location>
</feature>
<dbReference type="InterPro" id="IPR001932">
    <property type="entry name" value="PPM-type_phosphatase-like_dom"/>
</dbReference>
<dbReference type="Gene3D" id="3.60.40.10">
    <property type="entry name" value="PPM-type phosphatase domain"/>
    <property type="match status" value="1"/>
</dbReference>
<dbReference type="PANTHER" id="PTHR12320">
    <property type="entry name" value="PROTEIN PHOSPHATASE 2C"/>
    <property type="match status" value="1"/>
</dbReference>
<dbReference type="GeneID" id="17041495"/>
<dbReference type="GO" id="GO:0004722">
    <property type="term" value="F:protein serine/threonine phosphatase activity"/>
    <property type="evidence" value="ECO:0007669"/>
    <property type="project" value="UniProtKB-EC"/>
</dbReference>
<dbReference type="eggNOG" id="KOG1379">
    <property type="taxonomic scope" value="Eukaryota"/>
</dbReference>
<feature type="compositionally biased region" description="Basic and acidic residues" evidence="2">
    <location>
        <begin position="186"/>
        <end position="195"/>
    </location>
</feature>
<dbReference type="Proteomes" id="UP000007264">
    <property type="component" value="Unassembled WGS sequence"/>
</dbReference>